<comment type="caution">
    <text evidence="1">The sequence shown here is derived from an EMBL/GenBank/DDBJ whole genome shotgun (WGS) entry which is preliminary data.</text>
</comment>
<protein>
    <submittedName>
        <fullName evidence="1">Uncharacterized protein</fullName>
    </submittedName>
</protein>
<dbReference type="EMBL" id="JBHUIP010000003">
    <property type="protein sequence ID" value="MFD2262230.1"/>
    <property type="molecule type" value="Genomic_DNA"/>
</dbReference>
<keyword evidence="2" id="KW-1185">Reference proteome</keyword>
<dbReference type="RefSeq" id="WP_379875149.1">
    <property type="nucleotide sequence ID" value="NZ_JBHUIP010000003.1"/>
</dbReference>
<reference evidence="2" key="1">
    <citation type="journal article" date="2019" name="Int. J. Syst. Evol. Microbiol.">
        <title>The Global Catalogue of Microorganisms (GCM) 10K type strain sequencing project: providing services to taxonomists for standard genome sequencing and annotation.</title>
        <authorList>
            <consortium name="The Broad Institute Genomics Platform"/>
            <consortium name="The Broad Institute Genome Sequencing Center for Infectious Disease"/>
            <person name="Wu L."/>
            <person name="Ma J."/>
        </authorList>
    </citation>
    <scope>NUCLEOTIDE SEQUENCE [LARGE SCALE GENOMIC DNA]</scope>
    <source>
        <strain evidence="2">CGMCC 1.19062</strain>
    </source>
</reference>
<evidence type="ECO:0000313" key="2">
    <source>
        <dbReference type="Proteomes" id="UP001597295"/>
    </source>
</evidence>
<proteinExistence type="predicted"/>
<name>A0ABW5DNX1_9PROT</name>
<sequence length="63" mass="7059">MSDAVVVSVGGQTIGLAVRQRRGYRFYASAHSFNRIDRHIFRRVRDLQRAATALIQDKGGIEA</sequence>
<accession>A0ABW5DNX1</accession>
<dbReference type="Proteomes" id="UP001597295">
    <property type="component" value="Unassembled WGS sequence"/>
</dbReference>
<gene>
    <name evidence="1" type="ORF">ACFSM5_04970</name>
</gene>
<organism evidence="1 2">
    <name type="scientific">Lacibacterium aquatile</name>
    <dbReference type="NCBI Taxonomy" id="1168082"/>
    <lineage>
        <taxon>Bacteria</taxon>
        <taxon>Pseudomonadati</taxon>
        <taxon>Pseudomonadota</taxon>
        <taxon>Alphaproteobacteria</taxon>
        <taxon>Rhodospirillales</taxon>
        <taxon>Rhodospirillaceae</taxon>
    </lineage>
</organism>
<evidence type="ECO:0000313" key="1">
    <source>
        <dbReference type="EMBL" id="MFD2262230.1"/>
    </source>
</evidence>